<comment type="subcellular location">
    <subcellularLocation>
        <location evidence="1">Cell inner membrane</location>
        <topology evidence="1">Single-pass type II membrane protein</topology>
        <orientation evidence="1">Periplasmic side</orientation>
    </subcellularLocation>
</comment>
<dbReference type="GO" id="GO:0016853">
    <property type="term" value="F:isomerase activity"/>
    <property type="evidence" value="ECO:0007669"/>
    <property type="project" value="UniProtKB-KW"/>
</dbReference>
<keyword evidence="3" id="KW-1003">Cell membrane</keyword>
<evidence type="ECO:0000256" key="11">
    <source>
        <dbReference type="ARBA" id="ARBA00038408"/>
    </source>
</evidence>
<dbReference type="EMBL" id="CP060780">
    <property type="protein sequence ID" value="QNP42493.1"/>
    <property type="molecule type" value="Genomic_DNA"/>
</dbReference>
<evidence type="ECO:0000256" key="8">
    <source>
        <dbReference type="ARBA" id="ARBA00023186"/>
    </source>
</evidence>
<dbReference type="InterPro" id="IPR027304">
    <property type="entry name" value="Trigger_fact/SurA_dom_sf"/>
</dbReference>
<evidence type="ECO:0000256" key="9">
    <source>
        <dbReference type="ARBA" id="ARBA00030642"/>
    </source>
</evidence>
<dbReference type="Proteomes" id="UP000516134">
    <property type="component" value="Chromosome"/>
</dbReference>
<comment type="similarity">
    <text evidence="11">Belongs to the PpiD chaperone family.</text>
</comment>
<feature type="compositionally biased region" description="Basic and acidic residues" evidence="15">
    <location>
        <begin position="8"/>
        <end position="21"/>
    </location>
</feature>
<sequence length="440" mass="46517">MKIGSKTVTDRDMSRAMERRLSQARQQNPSADYASIAADWDPLLNAVIDARTVEAFAHKFGSVLSKRLVDAQIANIPGAKGLGGKFTDASYQNFLREQRMTDEEVRMIVSSGLLQQLIIAPVVVNAKAPVGMATPYASILLEGRSGEVAFVPTAAFRQGLNPTSADIDRYYAANQRRYMVPEQRVLRIAKIGPEQVTNVQPSDKEIDDYYKANGATYGSKETRVITQAVAPDQATANAIVQRIRGGQTFAAAAAPAGFTPEDISVGPQTKEQFTATAGANVAGAAFAAAEGATIGPIQTANGWNVVRIDKIEREGGKSLAAARPEIVQKLVADKRKEAIEAIVDKVQDALDGGASFPEAAAAGKLTPIETPPLTASGTSPANAAYKFPADLAPALKSGFELGEGDEPVVDSLPNDGGYVLVAPARVIPAAPARWRAFAIA</sequence>
<evidence type="ECO:0000256" key="5">
    <source>
        <dbReference type="ARBA" id="ARBA00022692"/>
    </source>
</evidence>
<keyword evidence="6" id="KW-1133">Transmembrane helix</keyword>
<dbReference type="InterPro" id="IPR052029">
    <property type="entry name" value="PpiD_chaperone"/>
</dbReference>
<keyword evidence="4" id="KW-0997">Cell inner membrane</keyword>
<name>A0ABX6SZV1_9SPHN</name>
<evidence type="ECO:0000256" key="2">
    <source>
        <dbReference type="ARBA" id="ARBA00018370"/>
    </source>
</evidence>
<dbReference type="Gene3D" id="3.10.50.40">
    <property type="match status" value="1"/>
</dbReference>
<evidence type="ECO:0000256" key="12">
    <source>
        <dbReference type="ARBA" id="ARBA00040743"/>
    </source>
</evidence>
<dbReference type="RefSeq" id="WP_187713925.1">
    <property type="nucleotide sequence ID" value="NZ_CP060780.1"/>
</dbReference>
<evidence type="ECO:0000313" key="17">
    <source>
        <dbReference type="EMBL" id="QNP42493.1"/>
    </source>
</evidence>
<feature type="domain" description="PpiC" evidence="16">
    <location>
        <begin position="219"/>
        <end position="310"/>
    </location>
</feature>
<organism evidence="17 18">
    <name type="scientific">Sphingomonas daechungensis</name>
    <dbReference type="NCBI Taxonomy" id="1176646"/>
    <lineage>
        <taxon>Bacteria</taxon>
        <taxon>Pseudomonadati</taxon>
        <taxon>Pseudomonadota</taxon>
        <taxon>Alphaproteobacteria</taxon>
        <taxon>Sphingomonadales</taxon>
        <taxon>Sphingomonadaceae</taxon>
        <taxon>Sphingomonas</taxon>
    </lineage>
</organism>
<dbReference type="Pfam" id="PF13624">
    <property type="entry name" value="SurA_N_3"/>
    <property type="match status" value="1"/>
</dbReference>
<evidence type="ECO:0000259" key="16">
    <source>
        <dbReference type="PROSITE" id="PS50198"/>
    </source>
</evidence>
<keyword evidence="14 17" id="KW-0413">Isomerase</keyword>
<evidence type="ECO:0000256" key="1">
    <source>
        <dbReference type="ARBA" id="ARBA00004382"/>
    </source>
</evidence>
<dbReference type="Pfam" id="PF13145">
    <property type="entry name" value="Rotamase_2"/>
    <property type="match status" value="1"/>
</dbReference>
<evidence type="ECO:0000256" key="13">
    <source>
        <dbReference type="ARBA" id="ARBA00042775"/>
    </source>
</evidence>
<keyword evidence="18" id="KW-1185">Reference proteome</keyword>
<proteinExistence type="inferred from homology"/>
<evidence type="ECO:0000256" key="15">
    <source>
        <dbReference type="SAM" id="MobiDB-lite"/>
    </source>
</evidence>
<gene>
    <name evidence="17" type="ORF">H9L15_09435</name>
</gene>
<keyword evidence="5" id="KW-0812">Transmembrane</keyword>
<keyword evidence="14" id="KW-0697">Rotamase</keyword>
<evidence type="ECO:0000256" key="3">
    <source>
        <dbReference type="ARBA" id="ARBA00022475"/>
    </source>
</evidence>
<evidence type="ECO:0000256" key="6">
    <source>
        <dbReference type="ARBA" id="ARBA00022989"/>
    </source>
</evidence>
<evidence type="ECO:0000256" key="7">
    <source>
        <dbReference type="ARBA" id="ARBA00023136"/>
    </source>
</evidence>
<evidence type="ECO:0000256" key="10">
    <source>
        <dbReference type="ARBA" id="ARBA00031484"/>
    </source>
</evidence>
<reference evidence="17 18" key="1">
    <citation type="submission" date="2020-08" db="EMBL/GenBank/DDBJ databases">
        <title>Genome sequence of Sphingomonas daechungensis KACC 18115T.</title>
        <authorList>
            <person name="Hyun D.-W."/>
            <person name="Bae J.-W."/>
        </authorList>
    </citation>
    <scope>NUCLEOTIDE SEQUENCE [LARGE SCALE GENOMIC DNA]</scope>
    <source>
        <strain evidence="17 18">KACC 18115</strain>
    </source>
</reference>
<dbReference type="InterPro" id="IPR000297">
    <property type="entry name" value="PPIase_PpiC"/>
</dbReference>
<dbReference type="InterPro" id="IPR046357">
    <property type="entry name" value="PPIase_dom_sf"/>
</dbReference>
<protein>
    <recommendedName>
        <fullName evidence="2">Parvulin-like PPIase</fullName>
    </recommendedName>
    <alternativeName>
        <fullName evidence="9">Peptidyl-prolyl cis-trans isomerase plp</fullName>
    </alternativeName>
    <alternativeName>
        <fullName evidence="12">Periplasmic chaperone PpiD</fullName>
    </alternativeName>
    <alternativeName>
        <fullName evidence="13">Periplasmic folding chaperone</fullName>
    </alternativeName>
    <alternativeName>
        <fullName evidence="10">Rotamase plp</fullName>
    </alternativeName>
</protein>
<dbReference type="Gene3D" id="1.10.4030.10">
    <property type="entry name" value="Porin chaperone SurA, peptide-binding domain"/>
    <property type="match status" value="1"/>
</dbReference>
<dbReference type="PANTHER" id="PTHR47529">
    <property type="entry name" value="PEPTIDYL-PROLYL CIS-TRANS ISOMERASE D"/>
    <property type="match status" value="1"/>
</dbReference>
<dbReference type="SUPFAM" id="SSF54534">
    <property type="entry name" value="FKBP-like"/>
    <property type="match status" value="1"/>
</dbReference>
<accession>A0ABX6SZV1</accession>
<keyword evidence="8" id="KW-0143">Chaperone</keyword>
<evidence type="ECO:0000313" key="18">
    <source>
        <dbReference type="Proteomes" id="UP000516134"/>
    </source>
</evidence>
<feature type="region of interest" description="Disordered" evidence="15">
    <location>
        <begin position="1"/>
        <end position="28"/>
    </location>
</feature>
<keyword evidence="7" id="KW-0472">Membrane</keyword>
<dbReference type="SUPFAM" id="SSF109998">
    <property type="entry name" value="Triger factor/SurA peptide-binding domain-like"/>
    <property type="match status" value="1"/>
</dbReference>
<evidence type="ECO:0000256" key="14">
    <source>
        <dbReference type="PROSITE-ProRule" id="PRU00278"/>
    </source>
</evidence>
<dbReference type="PROSITE" id="PS50198">
    <property type="entry name" value="PPIC_PPIASE_2"/>
    <property type="match status" value="1"/>
</dbReference>
<dbReference type="PANTHER" id="PTHR47529:SF1">
    <property type="entry name" value="PERIPLASMIC CHAPERONE PPID"/>
    <property type="match status" value="1"/>
</dbReference>
<evidence type="ECO:0000256" key="4">
    <source>
        <dbReference type="ARBA" id="ARBA00022519"/>
    </source>
</evidence>